<keyword evidence="1" id="KW-0472">Membrane</keyword>
<evidence type="ECO:0000313" key="2">
    <source>
        <dbReference type="EMBL" id="EHJ53169.1"/>
    </source>
</evidence>
<dbReference type="STRING" id="764298.STRMA_0255"/>
<gene>
    <name evidence="2" type="ORF">STRMA_0255</name>
</gene>
<dbReference type="AlphaFoldDB" id="G5JYJ4"/>
<feature type="transmembrane region" description="Helical" evidence="1">
    <location>
        <begin position="32"/>
        <end position="50"/>
    </location>
</feature>
<sequence length="172" mass="20245">MMQQGYKKSTKAAHQEWKQELSLKNSLFSRYLLFRYSLALFFFTNLYWLLPFIYKPSIYFILPVSMLVLIVLACAEQFQLYGAKDVCLERTKRALQAQIFVVLLVLVISVFPKQLPLLVPFFSNQLSAHLFLVLLQFIGLSISCYNLKRIGEIKRNADKFYDRFHKHIAKYS</sequence>
<keyword evidence="1" id="KW-0812">Transmembrane</keyword>
<organism evidence="2 3">
    <name type="scientific">Streptococcus macacae NCTC 11558</name>
    <dbReference type="NCBI Taxonomy" id="764298"/>
    <lineage>
        <taxon>Bacteria</taxon>
        <taxon>Bacillati</taxon>
        <taxon>Bacillota</taxon>
        <taxon>Bacilli</taxon>
        <taxon>Lactobacillales</taxon>
        <taxon>Streptococcaceae</taxon>
        <taxon>Streptococcus</taxon>
    </lineage>
</organism>
<keyword evidence="1" id="KW-1133">Transmembrane helix</keyword>
<keyword evidence="3" id="KW-1185">Reference proteome</keyword>
<dbReference type="RefSeq" id="WP_003082043.1">
    <property type="nucleotide sequence ID" value="NZ_AEUW02000001.1"/>
</dbReference>
<evidence type="ECO:0000313" key="3">
    <source>
        <dbReference type="Proteomes" id="UP000003573"/>
    </source>
</evidence>
<accession>G5JYJ4</accession>
<evidence type="ECO:0000256" key="1">
    <source>
        <dbReference type="SAM" id="Phobius"/>
    </source>
</evidence>
<feature type="transmembrane region" description="Helical" evidence="1">
    <location>
        <begin position="56"/>
        <end position="75"/>
    </location>
</feature>
<feature type="transmembrane region" description="Helical" evidence="1">
    <location>
        <begin position="126"/>
        <end position="147"/>
    </location>
</feature>
<dbReference type="EMBL" id="AEUW02000001">
    <property type="protein sequence ID" value="EHJ53169.1"/>
    <property type="molecule type" value="Genomic_DNA"/>
</dbReference>
<comment type="caution">
    <text evidence="2">The sequence shown here is derived from an EMBL/GenBank/DDBJ whole genome shotgun (WGS) entry which is preliminary data.</text>
</comment>
<evidence type="ECO:0008006" key="4">
    <source>
        <dbReference type="Google" id="ProtNLM"/>
    </source>
</evidence>
<proteinExistence type="predicted"/>
<reference evidence="2 3" key="1">
    <citation type="journal article" date="2014" name="Int. J. Syst. Evol. Microbiol.">
        <title>Phylogenomics and the dynamic genome evolution of the genus Streptococcus.</title>
        <authorList>
            <consortium name="The Broad Institute Genome Sequencing Platform"/>
            <person name="Richards V.P."/>
            <person name="Palmer S.R."/>
            <person name="Pavinski Bitar P.D."/>
            <person name="Qin X."/>
            <person name="Weinstock G.M."/>
            <person name="Highlander S.K."/>
            <person name="Town C.D."/>
            <person name="Burne R.A."/>
            <person name="Stanhope M.J."/>
        </authorList>
    </citation>
    <scope>NUCLEOTIDE SEQUENCE [LARGE SCALE GENOMIC DNA]</scope>
    <source>
        <strain evidence="2 3">NCTC 11558</strain>
    </source>
</reference>
<protein>
    <recommendedName>
        <fullName evidence="4">PTS transporter</fullName>
    </recommendedName>
</protein>
<dbReference type="Proteomes" id="UP000003573">
    <property type="component" value="Unassembled WGS sequence"/>
</dbReference>
<name>G5JYJ4_9STRE</name>
<dbReference type="OrthoDB" id="2222383at2"/>
<feature type="transmembrane region" description="Helical" evidence="1">
    <location>
        <begin position="95"/>
        <end position="114"/>
    </location>
</feature>